<evidence type="ECO:0000313" key="3">
    <source>
        <dbReference type="Proteomes" id="UP000027778"/>
    </source>
</evidence>
<dbReference type="EMBL" id="JOTM01000001">
    <property type="protein sequence ID" value="KEK26152.1"/>
    <property type="molecule type" value="Genomic_DNA"/>
</dbReference>
<evidence type="ECO:0000256" key="1">
    <source>
        <dbReference type="SAM" id="Phobius"/>
    </source>
</evidence>
<keyword evidence="1" id="KW-0472">Membrane</keyword>
<feature type="transmembrane region" description="Helical" evidence="1">
    <location>
        <begin position="153"/>
        <end position="174"/>
    </location>
</feature>
<dbReference type="PANTHER" id="PTHR41309:SF2">
    <property type="entry name" value="MEMBRANE PROTEIN"/>
    <property type="match status" value="1"/>
</dbReference>
<protein>
    <submittedName>
        <fullName evidence="2">ABC transporter permease</fullName>
    </submittedName>
</protein>
<dbReference type="eggNOG" id="ENOG5030EMP">
    <property type="taxonomic scope" value="Bacteria"/>
</dbReference>
<proteinExistence type="predicted"/>
<sequence length="224" mass="24972">MRQLVYKDLLFFYKICIGYFVLPIILFSFDSEGEVAFIMSCGFIAMFSFGTVKFMDQKNKSEMILNSLPLERKDIIIAKYISCAIFIVVGMMMTTAVVLSGRGIASIGDIGVYHPNLSIEVPWYVVIRSIVVAFLYFAIFLPIEYSRKAKRKGIAGVISALAAAIPVCISFWIGDDSASVKEPFGDWILNLSHIGIVIAGGIVLASIYIISMFITIKLYKKRDI</sequence>
<dbReference type="OrthoDB" id="2876406at2"/>
<dbReference type="Pfam" id="PF13346">
    <property type="entry name" value="ABC2_membrane_5"/>
    <property type="match status" value="1"/>
</dbReference>
<dbReference type="AlphaFoldDB" id="A0A073KI78"/>
<keyword evidence="3" id="KW-1185">Reference proteome</keyword>
<evidence type="ECO:0000313" key="2">
    <source>
        <dbReference type="EMBL" id="KEK26152.1"/>
    </source>
</evidence>
<accession>A0A073KI78</accession>
<comment type="caution">
    <text evidence="2">The sequence shown here is derived from an EMBL/GenBank/DDBJ whole genome shotgun (WGS) entry which is preliminary data.</text>
</comment>
<keyword evidence="1" id="KW-1133">Transmembrane helix</keyword>
<reference evidence="2 3" key="1">
    <citation type="submission" date="2014-06" db="EMBL/GenBank/DDBJ databases">
        <title>Draft genome sequence of Bacillus gaemokensis JCM 15801 (MCCC 1A00707).</title>
        <authorList>
            <person name="Lai Q."/>
            <person name="Liu Y."/>
            <person name="Shao Z."/>
        </authorList>
    </citation>
    <scope>NUCLEOTIDE SEQUENCE [LARGE SCALE GENOMIC DNA]</scope>
    <source>
        <strain evidence="2 3">JCM 15801</strain>
    </source>
</reference>
<dbReference type="InterPro" id="IPR025699">
    <property type="entry name" value="ABC2_memb-like"/>
</dbReference>
<name>A0A073KI78_9BACI</name>
<feature type="transmembrane region" description="Helical" evidence="1">
    <location>
        <begin position="35"/>
        <end position="55"/>
    </location>
</feature>
<dbReference type="RefSeq" id="WP_033672501.1">
    <property type="nucleotide sequence ID" value="NZ_JOTM01000001.1"/>
</dbReference>
<organism evidence="2 3">
    <name type="scientific">Bacillus gaemokensis</name>
    <dbReference type="NCBI Taxonomy" id="574375"/>
    <lineage>
        <taxon>Bacteria</taxon>
        <taxon>Bacillati</taxon>
        <taxon>Bacillota</taxon>
        <taxon>Bacilli</taxon>
        <taxon>Bacillales</taxon>
        <taxon>Bacillaceae</taxon>
        <taxon>Bacillus</taxon>
        <taxon>Bacillus cereus group</taxon>
    </lineage>
</organism>
<keyword evidence="1" id="KW-0812">Transmembrane</keyword>
<dbReference type="PANTHER" id="PTHR41309">
    <property type="entry name" value="MEMBRANE PROTEIN-RELATED"/>
    <property type="match status" value="1"/>
</dbReference>
<feature type="transmembrane region" description="Helical" evidence="1">
    <location>
        <begin position="12"/>
        <end position="29"/>
    </location>
</feature>
<feature type="transmembrane region" description="Helical" evidence="1">
    <location>
        <begin position="121"/>
        <end position="141"/>
    </location>
</feature>
<feature type="transmembrane region" description="Helical" evidence="1">
    <location>
        <begin position="76"/>
        <end position="101"/>
    </location>
</feature>
<dbReference type="STRING" id="574375.AZF08_02700"/>
<feature type="transmembrane region" description="Helical" evidence="1">
    <location>
        <begin position="194"/>
        <end position="216"/>
    </location>
</feature>
<gene>
    <name evidence="2" type="ORF">BAGA_02645</name>
</gene>
<dbReference type="Proteomes" id="UP000027778">
    <property type="component" value="Unassembled WGS sequence"/>
</dbReference>